<dbReference type="EMBL" id="VAUA01000014">
    <property type="protein sequence ID" value="TLP56032.1"/>
    <property type="molecule type" value="Genomic_DNA"/>
</dbReference>
<keyword evidence="2" id="KW-1185">Reference proteome</keyword>
<proteinExistence type="predicted"/>
<dbReference type="Proteomes" id="UP000305041">
    <property type="component" value="Unassembled WGS sequence"/>
</dbReference>
<organism evidence="1 2">
    <name type="scientific">Parasedimentitalea maritima</name>
    <dbReference type="NCBI Taxonomy" id="2578117"/>
    <lineage>
        <taxon>Bacteria</taxon>
        <taxon>Pseudomonadati</taxon>
        <taxon>Pseudomonadota</taxon>
        <taxon>Alphaproteobacteria</taxon>
        <taxon>Rhodobacterales</taxon>
        <taxon>Paracoccaceae</taxon>
        <taxon>Parasedimentitalea</taxon>
    </lineage>
</organism>
<evidence type="ECO:0000313" key="2">
    <source>
        <dbReference type="Proteomes" id="UP000305041"/>
    </source>
</evidence>
<name>A0ABY2UPL8_9RHOB</name>
<accession>A0ABY2UPL8</accession>
<comment type="caution">
    <text evidence="1">The sequence shown here is derived from an EMBL/GenBank/DDBJ whole genome shotgun (WGS) entry which is preliminary data.</text>
</comment>
<sequence>MAVTLREISRIERTFFIIDWLLDVDMQRRTHILLTGEYR</sequence>
<reference evidence="1 2" key="1">
    <citation type="submission" date="2019-05" db="EMBL/GenBank/DDBJ databases">
        <title>Draft genome sequence of Pelagicola sp. DSW4-44.</title>
        <authorList>
            <person name="Oh J."/>
        </authorList>
    </citation>
    <scope>NUCLEOTIDE SEQUENCE [LARGE SCALE GENOMIC DNA]</scope>
    <source>
        <strain evidence="1 2">DSW4-44</strain>
    </source>
</reference>
<evidence type="ECO:0000313" key="1">
    <source>
        <dbReference type="EMBL" id="TLP56032.1"/>
    </source>
</evidence>
<protein>
    <recommendedName>
        <fullName evidence="3">Tn3 transposase DDE domain-containing protein</fullName>
    </recommendedName>
</protein>
<evidence type="ECO:0008006" key="3">
    <source>
        <dbReference type="Google" id="ProtNLM"/>
    </source>
</evidence>
<gene>
    <name evidence="1" type="ORF">FEE96_22080</name>
</gene>